<dbReference type="PANTHER" id="PTHR15835:SF6">
    <property type="entry name" value="ZINC FINGER C3HC-TYPE PROTEIN 1"/>
    <property type="match status" value="1"/>
</dbReference>
<keyword evidence="5" id="KW-1185">Reference proteome</keyword>
<comment type="caution">
    <text evidence="4">The sequence shown here is derived from an EMBL/GenBank/DDBJ whole genome shotgun (WGS) entry which is preliminary data.</text>
</comment>
<gene>
    <name evidence="4" type="ORF">M569_04773</name>
</gene>
<comment type="subcellular location">
    <subcellularLocation>
        <location evidence="1">Nucleus</location>
    </subcellularLocation>
</comment>
<dbReference type="EMBL" id="AUSU01001865">
    <property type="protein sequence ID" value="EPS69993.1"/>
    <property type="molecule type" value="Genomic_DNA"/>
</dbReference>
<evidence type="ECO:0000256" key="2">
    <source>
        <dbReference type="ARBA" id="ARBA00023242"/>
    </source>
</evidence>
<feature type="domain" description="C3HC-type" evidence="3">
    <location>
        <begin position="80"/>
        <end position="201"/>
    </location>
</feature>
<evidence type="ECO:0000313" key="4">
    <source>
        <dbReference type="EMBL" id="EPS69993.1"/>
    </source>
</evidence>
<accession>S8E2T9</accession>
<protein>
    <recommendedName>
        <fullName evidence="3">C3HC-type domain-containing protein</fullName>
    </recommendedName>
</protein>
<dbReference type="InterPro" id="IPR012935">
    <property type="entry name" value="NuBaID_N"/>
</dbReference>
<dbReference type="OrthoDB" id="614844at2759"/>
<organism evidence="4 5">
    <name type="scientific">Genlisea aurea</name>
    <dbReference type="NCBI Taxonomy" id="192259"/>
    <lineage>
        <taxon>Eukaryota</taxon>
        <taxon>Viridiplantae</taxon>
        <taxon>Streptophyta</taxon>
        <taxon>Embryophyta</taxon>
        <taxon>Tracheophyta</taxon>
        <taxon>Spermatophyta</taxon>
        <taxon>Magnoliopsida</taxon>
        <taxon>eudicotyledons</taxon>
        <taxon>Gunneridae</taxon>
        <taxon>Pentapetalae</taxon>
        <taxon>asterids</taxon>
        <taxon>lamiids</taxon>
        <taxon>Lamiales</taxon>
        <taxon>Lentibulariaceae</taxon>
        <taxon>Genlisea</taxon>
    </lineage>
</organism>
<dbReference type="Proteomes" id="UP000015453">
    <property type="component" value="Unassembled WGS sequence"/>
</dbReference>
<evidence type="ECO:0000256" key="1">
    <source>
        <dbReference type="ARBA" id="ARBA00004123"/>
    </source>
</evidence>
<dbReference type="Pfam" id="PF07967">
    <property type="entry name" value="zf-C3HC"/>
    <property type="match status" value="1"/>
</dbReference>
<proteinExistence type="predicted"/>
<sequence>KMTEETGKKIEEIVSKLFSAPRNSRSKSLGKRTGEIPSLIGRKRTHSSAMGLNITGNVAEGSLTGLPGSSKLSQAPTCKPWDRDDFFSRLSTFKSISWFAKPQVLSPVECARRGWINSDIDTVVCSYCGARLLFATPLSWTQQQVEKAAVVFSLKLEAGHKMLCPWINNACAEDIAHFPDVSSRVLAEDYKRRITSLSQIIALPAISLSTNFNFRSSRLMQYHE</sequence>
<reference evidence="4 5" key="1">
    <citation type="journal article" date="2013" name="BMC Genomics">
        <title>The miniature genome of a carnivorous plant Genlisea aurea contains a low number of genes and short non-coding sequences.</title>
        <authorList>
            <person name="Leushkin E.V."/>
            <person name="Sutormin R.A."/>
            <person name="Nabieva E.R."/>
            <person name="Penin A.A."/>
            <person name="Kondrashov A.S."/>
            <person name="Logacheva M.D."/>
        </authorList>
    </citation>
    <scope>NUCLEOTIDE SEQUENCE [LARGE SCALE GENOMIC DNA]</scope>
</reference>
<evidence type="ECO:0000259" key="3">
    <source>
        <dbReference type="Pfam" id="PF07967"/>
    </source>
</evidence>
<dbReference type="GO" id="GO:0008270">
    <property type="term" value="F:zinc ion binding"/>
    <property type="evidence" value="ECO:0007669"/>
    <property type="project" value="InterPro"/>
</dbReference>
<dbReference type="PANTHER" id="PTHR15835">
    <property type="entry name" value="NUCLEAR-INTERACTING PARTNER OF ALK"/>
    <property type="match status" value="1"/>
</dbReference>
<evidence type="ECO:0000313" key="5">
    <source>
        <dbReference type="Proteomes" id="UP000015453"/>
    </source>
</evidence>
<name>S8E2T9_9LAMI</name>
<dbReference type="AlphaFoldDB" id="S8E2T9"/>
<feature type="non-terminal residue" evidence="4">
    <location>
        <position position="224"/>
    </location>
</feature>
<dbReference type="GO" id="GO:0005634">
    <property type="term" value="C:nucleus"/>
    <property type="evidence" value="ECO:0007669"/>
    <property type="project" value="UniProtKB-SubCell"/>
</dbReference>
<feature type="non-terminal residue" evidence="4">
    <location>
        <position position="1"/>
    </location>
</feature>
<dbReference type="SUPFAM" id="SSF57924">
    <property type="entry name" value="Inhibitor of apoptosis (IAP) repeat"/>
    <property type="match status" value="1"/>
</dbReference>
<keyword evidence="2" id="KW-0539">Nucleus</keyword>